<evidence type="ECO:0000259" key="21">
    <source>
        <dbReference type="PROSITE" id="PS51385"/>
    </source>
</evidence>
<dbReference type="InterPro" id="IPR004443">
    <property type="entry name" value="YjeF_N_dom"/>
</dbReference>
<dbReference type="EC" id="5.1.99.6" evidence="19"/>
<evidence type="ECO:0000256" key="9">
    <source>
        <dbReference type="ARBA" id="ARBA00022958"/>
    </source>
</evidence>
<keyword evidence="23" id="KW-1185">Reference proteome</keyword>
<dbReference type="SUPFAM" id="SSF64153">
    <property type="entry name" value="YjeF N-terminal domain-like"/>
    <property type="match status" value="1"/>
</dbReference>
<evidence type="ECO:0000256" key="1">
    <source>
        <dbReference type="ARBA" id="ARBA00000013"/>
    </source>
</evidence>
<comment type="catalytic activity">
    <reaction evidence="16 17 19">
        <text>(6S)-NADPHX + ADP = AMP + phosphate + NADPH + H(+)</text>
        <dbReference type="Rhea" id="RHEA:32235"/>
        <dbReference type="ChEBI" id="CHEBI:15378"/>
        <dbReference type="ChEBI" id="CHEBI:43474"/>
        <dbReference type="ChEBI" id="CHEBI:57783"/>
        <dbReference type="ChEBI" id="CHEBI:64076"/>
        <dbReference type="ChEBI" id="CHEBI:456215"/>
        <dbReference type="ChEBI" id="CHEBI:456216"/>
        <dbReference type="EC" id="4.2.1.136"/>
    </reaction>
</comment>
<dbReference type="PROSITE" id="PS51383">
    <property type="entry name" value="YJEF_C_3"/>
    <property type="match status" value="1"/>
</dbReference>
<protein>
    <recommendedName>
        <fullName evidence="19">Bifunctional NAD(P)H-hydrate repair enzyme</fullName>
    </recommendedName>
    <alternativeName>
        <fullName evidence="19">Nicotinamide nucleotide repair protein</fullName>
    </alternativeName>
    <domain>
        <recommendedName>
            <fullName evidence="19">ADP-dependent (S)-NAD(P)H-hydrate dehydratase</fullName>
            <ecNumber evidence="19">4.2.1.136</ecNumber>
        </recommendedName>
        <alternativeName>
            <fullName evidence="19">ADP-dependent NAD(P)HX dehydratase</fullName>
        </alternativeName>
    </domain>
    <domain>
        <recommendedName>
            <fullName evidence="19">NAD(P)H-hydrate epimerase</fullName>
            <ecNumber evidence="19">5.1.99.6</ecNumber>
        </recommendedName>
    </domain>
</protein>
<comment type="subunit">
    <text evidence="17">Homotetramer.</text>
</comment>
<evidence type="ECO:0000256" key="6">
    <source>
        <dbReference type="ARBA" id="ARBA00022741"/>
    </source>
</evidence>
<comment type="similarity">
    <text evidence="4 19">In the C-terminal section; belongs to the NnrD/CARKD family.</text>
</comment>
<comment type="similarity">
    <text evidence="3 19">In the N-terminal section; belongs to the NnrE/AIBP family.</text>
</comment>
<dbReference type="InterPro" id="IPR036652">
    <property type="entry name" value="YjeF_N_dom_sf"/>
</dbReference>
<evidence type="ECO:0000256" key="14">
    <source>
        <dbReference type="ARBA" id="ARBA00025153"/>
    </source>
</evidence>
<evidence type="ECO:0000256" key="7">
    <source>
        <dbReference type="ARBA" id="ARBA00022840"/>
    </source>
</evidence>
<feature type="binding site" evidence="18">
    <location>
        <position position="70"/>
    </location>
    <ligand>
        <name>K(+)</name>
        <dbReference type="ChEBI" id="CHEBI:29103"/>
    </ligand>
</feature>
<comment type="function">
    <text evidence="14 19">Bifunctional enzyme that catalyzes the epimerization of the S- and R-forms of NAD(P)HX and the dehydration of the S-form of NAD(P)HX at the expense of ADP, which is converted to AMP. This allows the repair of both epimers of NAD(P)HX, a damaged form of NAD(P)H that is a result of enzymatic or heat-dependent hydration.</text>
</comment>
<dbReference type="Gene3D" id="3.40.1190.20">
    <property type="match status" value="1"/>
</dbReference>
<dbReference type="InterPro" id="IPR030677">
    <property type="entry name" value="Nnr"/>
</dbReference>
<comment type="function">
    <text evidence="18">Catalyzes the epimerization of the S- and R-forms of NAD(P)HX, a damaged form of NAD(P)H that is a result of enzymatic or heat-dependent hydration. This is a prerequisite for the S-specific NAD(P)H-hydrate dehydratase to allow the repair of both epimers of NAD(P)HX.</text>
</comment>
<comment type="cofactor">
    <cofactor evidence="18 19">
        <name>K(+)</name>
        <dbReference type="ChEBI" id="CHEBI:29103"/>
    </cofactor>
    <text evidence="18 19">Binds 1 potassium ion per subunit.</text>
</comment>
<keyword evidence="8 17" id="KW-0521">NADP</keyword>
<comment type="function">
    <text evidence="17">Catalyzes the dehydration of the S-form of NAD(P)HX at the expense of ADP, which is converted to AMP. Together with NAD(P)HX epimerase, which catalyzes the epimerization of the S- and R-forms, the enzyme allows the repair of both epimers of NAD(P)HX, a damaged form of NAD(P)H that is a result of enzymatic or heat-dependent hydration.</text>
</comment>
<evidence type="ECO:0000256" key="19">
    <source>
        <dbReference type="PIRNR" id="PIRNR017184"/>
    </source>
</evidence>
<feature type="binding site" evidence="17">
    <location>
        <position position="269"/>
    </location>
    <ligand>
        <name>(6S)-NADPHX</name>
        <dbReference type="ChEBI" id="CHEBI:64076"/>
    </ligand>
</feature>
<accession>A0ABU5RV59</accession>
<name>A0ABU5RV59_9CYAN</name>
<evidence type="ECO:0000256" key="5">
    <source>
        <dbReference type="ARBA" id="ARBA00022723"/>
    </source>
</evidence>
<evidence type="ECO:0000313" key="23">
    <source>
        <dbReference type="Proteomes" id="UP001304461"/>
    </source>
</evidence>
<proteinExistence type="inferred from homology"/>
<comment type="catalytic activity">
    <reaction evidence="2 18 19">
        <text>(6R)-NADPHX = (6S)-NADPHX</text>
        <dbReference type="Rhea" id="RHEA:32227"/>
        <dbReference type="ChEBI" id="CHEBI:64076"/>
        <dbReference type="ChEBI" id="CHEBI:64077"/>
        <dbReference type="EC" id="5.1.99.6"/>
    </reaction>
</comment>
<dbReference type="EC" id="4.2.1.136" evidence="19"/>
<dbReference type="Proteomes" id="UP001304461">
    <property type="component" value="Unassembled WGS sequence"/>
</dbReference>
<evidence type="ECO:0000256" key="13">
    <source>
        <dbReference type="ARBA" id="ARBA00023268"/>
    </source>
</evidence>
<evidence type="ECO:0000256" key="15">
    <source>
        <dbReference type="ARBA" id="ARBA00048238"/>
    </source>
</evidence>
<evidence type="ECO:0000256" key="17">
    <source>
        <dbReference type="HAMAP-Rule" id="MF_01965"/>
    </source>
</evidence>
<dbReference type="NCBIfam" id="TIGR00197">
    <property type="entry name" value="yjeF_nterm"/>
    <property type="match status" value="1"/>
</dbReference>
<feature type="binding site" evidence="17">
    <location>
        <position position="466"/>
    </location>
    <ligand>
        <name>(6S)-NADPHX</name>
        <dbReference type="ChEBI" id="CHEBI:64076"/>
    </ligand>
</feature>
<keyword evidence="9 18" id="KW-0630">Potassium</keyword>
<organism evidence="22 23">
    <name type="scientific">Cyanobium gracile UHCC 0139</name>
    <dbReference type="NCBI Taxonomy" id="3110308"/>
    <lineage>
        <taxon>Bacteria</taxon>
        <taxon>Bacillati</taxon>
        <taxon>Cyanobacteriota</taxon>
        <taxon>Cyanophyceae</taxon>
        <taxon>Synechococcales</taxon>
        <taxon>Prochlorococcaceae</taxon>
        <taxon>Cyanobium</taxon>
    </lineage>
</organism>
<feature type="binding site" evidence="17">
    <location>
        <position position="465"/>
    </location>
    <ligand>
        <name>AMP</name>
        <dbReference type="ChEBI" id="CHEBI:456215"/>
    </ligand>
</feature>
<feature type="binding site" evidence="17">
    <location>
        <position position="339"/>
    </location>
    <ligand>
        <name>(6S)-NADPHX</name>
        <dbReference type="ChEBI" id="CHEBI:64076"/>
    </ligand>
</feature>
<dbReference type="GO" id="GO:0052856">
    <property type="term" value="F:NAD(P)HX epimerase activity"/>
    <property type="evidence" value="ECO:0007669"/>
    <property type="project" value="UniProtKB-EC"/>
</dbReference>
<reference evidence="22 23" key="1">
    <citation type="submission" date="2023-12" db="EMBL/GenBank/DDBJ databases">
        <title>Baltic Sea Cyanobacteria.</title>
        <authorList>
            <person name="Delbaje E."/>
            <person name="Fewer D.P."/>
            <person name="Shishido T.K."/>
        </authorList>
    </citation>
    <scope>NUCLEOTIDE SEQUENCE [LARGE SCALE GENOMIC DNA]</scope>
    <source>
        <strain evidence="22 23">UHCC 0139</strain>
    </source>
</reference>
<dbReference type="InterPro" id="IPR000631">
    <property type="entry name" value="CARKD"/>
</dbReference>
<gene>
    <name evidence="18" type="primary">nnrE</name>
    <name evidence="17" type="synonym">nnrD</name>
    <name evidence="22" type="ORF">VB738_10335</name>
</gene>
<sequence>MPTAWPPADADHVLVSGAAMAAIEQELFASGLPVEALMEKAALAVSRRLAERPGQDRQDGLLVLVGPGHNGGDGLVVAREWHLAGGRVRIWCPFERRRPLTEAHLRHARWLGIPLLEAPPDPDDPALWVDALFGIGQHRPAGPLIEALLGDRQRRRPGALVSIDVPTGLDADDGALLGGVAATAATTYTIGLVKRGLVQDAALRWVGRLERIDLGLPGALLGRSRGQSLLGLGAADQRSAPWPRPDPAAGKYARGRLLVVAGSRRFRGAAHLALAGATASGCGSLRAAPPREICPHLWQIHPHVVLEPGLGATPAWGLALAGLAAGWLDRLDAVLLGPGLGGVVPAGEQPAAEIAGPERQRWQELADFVGLLVLDADGLNRVAAMGSDWLQTRRGPTWITPHAKEFRRLFPDLAPLPAPEAAAAAARRTGASVLLKGARSVVAAPDGRCWQLLEACPEAARAGLGDVLAGYAAGRGALALAAVGGAQSGAPADAAWLAAAALDHALAGVQAHRRHGAGGVTPLAVAESLAWGAVELKTWKDRNRAGTATSLSGDSGDAS</sequence>
<feature type="domain" description="YjeF C-terminal" evidence="20">
    <location>
        <begin position="234"/>
        <end position="536"/>
    </location>
</feature>
<keyword evidence="7 17" id="KW-0067">ATP-binding</keyword>
<evidence type="ECO:0000256" key="16">
    <source>
        <dbReference type="ARBA" id="ARBA00049209"/>
    </source>
</evidence>
<evidence type="ECO:0000313" key="22">
    <source>
        <dbReference type="EMBL" id="MEA5391654.1"/>
    </source>
</evidence>
<dbReference type="Pfam" id="PF01256">
    <property type="entry name" value="Carb_kinase"/>
    <property type="match status" value="1"/>
</dbReference>
<evidence type="ECO:0000256" key="18">
    <source>
        <dbReference type="HAMAP-Rule" id="MF_01966"/>
    </source>
</evidence>
<feature type="binding site" evidence="18">
    <location>
        <position position="130"/>
    </location>
    <ligand>
        <name>K(+)</name>
        <dbReference type="ChEBI" id="CHEBI:29103"/>
    </ligand>
</feature>
<evidence type="ECO:0000259" key="20">
    <source>
        <dbReference type="PROSITE" id="PS51383"/>
    </source>
</evidence>
<dbReference type="HAMAP" id="MF_01965">
    <property type="entry name" value="NADHX_dehydratase"/>
    <property type="match status" value="1"/>
</dbReference>
<evidence type="ECO:0000256" key="8">
    <source>
        <dbReference type="ARBA" id="ARBA00022857"/>
    </source>
</evidence>
<dbReference type="Gene3D" id="3.40.50.10260">
    <property type="entry name" value="YjeF N-terminal domain"/>
    <property type="match status" value="1"/>
</dbReference>
<comment type="caution">
    <text evidence="18">Lacks conserved residue(s) required for the propagation of feature annotation.</text>
</comment>
<comment type="similarity">
    <text evidence="18">Belongs to the NnrE/AIBP family.</text>
</comment>
<evidence type="ECO:0000256" key="4">
    <source>
        <dbReference type="ARBA" id="ARBA00009524"/>
    </source>
</evidence>
<dbReference type="CDD" id="cd01171">
    <property type="entry name" value="YXKO-related"/>
    <property type="match status" value="1"/>
</dbReference>
<keyword evidence="5 18" id="KW-0479">Metal-binding</keyword>
<comment type="caution">
    <text evidence="22">The sequence shown here is derived from an EMBL/GenBank/DDBJ whole genome shotgun (WGS) entry which is preliminary data.</text>
</comment>
<evidence type="ECO:0000256" key="10">
    <source>
        <dbReference type="ARBA" id="ARBA00023027"/>
    </source>
</evidence>
<dbReference type="RefSeq" id="WP_323305669.1">
    <property type="nucleotide sequence ID" value="NZ_JAYGHX010000005.1"/>
</dbReference>
<evidence type="ECO:0000256" key="3">
    <source>
        <dbReference type="ARBA" id="ARBA00006001"/>
    </source>
</evidence>
<comment type="catalytic activity">
    <reaction evidence="15 17 19">
        <text>(6S)-NADHX + ADP = AMP + phosphate + NADH + H(+)</text>
        <dbReference type="Rhea" id="RHEA:32223"/>
        <dbReference type="ChEBI" id="CHEBI:15378"/>
        <dbReference type="ChEBI" id="CHEBI:43474"/>
        <dbReference type="ChEBI" id="CHEBI:57945"/>
        <dbReference type="ChEBI" id="CHEBI:64074"/>
        <dbReference type="ChEBI" id="CHEBI:456215"/>
        <dbReference type="ChEBI" id="CHEBI:456216"/>
        <dbReference type="EC" id="4.2.1.136"/>
    </reaction>
</comment>
<comment type="similarity">
    <text evidence="17">Belongs to the NnrD/CARKD family.</text>
</comment>
<keyword evidence="12 17" id="KW-0456">Lyase</keyword>
<dbReference type="PROSITE" id="PS51385">
    <property type="entry name" value="YJEF_N"/>
    <property type="match status" value="1"/>
</dbReference>
<dbReference type="EMBL" id="JAYGHX010000005">
    <property type="protein sequence ID" value="MEA5391654.1"/>
    <property type="molecule type" value="Genomic_DNA"/>
</dbReference>
<keyword evidence="6 17" id="KW-0547">Nucleotide-binding</keyword>
<dbReference type="PIRSF" id="PIRSF017184">
    <property type="entry name" value="Nnr"/>
    <property type="match status" value="1"/>
</dbReference>
<keyword evidence="13" id="KW-0511">Multifunctional enzyme</keyword>
<dbReference type="SUPFAM" id="SSF53613">
    <property type="entry name" value="Ribokinase-like"/>
    <property type="match status" value="1"/>
</dbReference>
<comment type="catalytic activity">
    <reaction evidence="1 18 19">
        <text>(6R)-NADHX = (6S)-NADHX</text>
        <dbReference type="Rhea" id="RHEA:32215"/>
        <dbReference type="ChEBI" id="CHEBI:64074"/>
        <dbReference type="ChEBI" id="CHEBI:64075"/>
        <dbReference type="EC" id="5.1.99.6"/>
    </reaction>
</comment>
<feature type="binding site" evidence="18">
    <location>
        <begin position="69"/>
        <end position="73"/>
    </location>
    <ligand>
        <name>(6S)-NADPHX</name>
        <dbReference type="ChEBI" id="CHEBI:64076"/>
    </ligand>
</feature>
<keyword evidence="10 17" id="KW-0520">NAD</keyword>
<feature type="binding site" evidence="17">
    <location>
        <begin position="436"/>
        <end position="440"/>
    </location>
    <ligand>
        <name>AMP</name>
        <dbReference type="ChEBI" id="CHEBI:456215"/>
    </ligand>
</feature>
<evidence type="ECO:0000256" key="11">
    <source>
        <dbReference type="ARBA" id="ARBA00023235"/>
    </source>
</evidence>
<evidence type="ECO:0000256" key="12">
    <source>
        <dbReference type="ARBA" id="ARBA00023239"/>
    </source>
</evidence>
<evidence type="ECO:0000256" key="2">
    <source>
        <dbReference type="ARBA" id="ARBA00000909"/>
    </source>
</evidence>
<feature type="binding site" evidence="17">
    <location>
        <position position="402"/>
    </location>
    <ligand>
        <name>(6S)-NADPHX</name>
        <dbReference type="ChEBI" id="CHEBI:64076"/>
    </ligand>
</feature>
<dbReference type="HAMAP" id="MF_01966">
    <property type="entry name" value="NADHX_epimerase"/>
    <property type="match status" value="1"/>
</dbReference>
<feature type="binding site" evidence="18">
    <location>
        <position position="167"/>
    </location>
    <ligand>
        <name>K(+)</name>
        <dbReference type="ChEBI" id="CHEBI:29103"/>
    </ligand>
</feature>
<feature type="domain" description="YjeF N-terminal" evidence="21">
    <location>
        <begin position="20"/>
        <end position="222"/>
    </location>
</feature>
<feature type="binding site" evidence="18">
    <location>
        <begin position="134"/>
        <end position="140"/>
    </location>
    <ligand>
        <name>(6S)-NADPHX</name>
        <dbReference type="ChEBI" id="CHEBI:64076"/>
    </ligand>
</feature>
<dbReference type="InterPro" id="IPR029056">
    <property type="entry name" value="Ribokinase-like"/>
</dbReference>
<comment type="cofactor">
    <cofactor evidence="17">
        <name>Mg(2+)</name>
        <dbReference type="ChEBI" id="CHEBI:18420"/>
    </cofactor>
</comment>
<feature type="binding site" evidence="18">
    <location>
        <position position="164"/>
    </location>
    <ligand>
        <name>(6S)-NADPHX</name>
        <dbReference type="ChEBI" id="CHEBI:64076"/>
    </ligand>
</feature>
<dbReference type="PANTHER" id="PTHR12592:SF0">
    <property type="entry name" value="ATP-DEPENDENT (S)-NAD(P)H-HYDRATE DEHYDRATASE"/>
    <property type="match status" value="1"/>
</dbReference>
<dbReference type="Pfam" id="PF03853">
    <property type="entry name" value="YjeF_N"/>
    <property type="match status" value="1"/>
</dbReference>
<dbReference type="PANTHER" id="PTHR12592">
    <property type="entry name" value="ATP-DEPENDENT (S)-NAD(P)H-HYDRATE DEHYDRATASE FAMILY MEMBER"/>
    <property type="match status" value="1"/>
</dbReference>
<keyword evidence="11 18" id="KW-0413">Isomerase</keyword>